<gene>
    <name evidence="1" type="ORF">IE81DRAFT_48804</name>
</gene>
<keyword evidence="2" id="KW-1185">Reference proteome</keyword>
<accession>A0A316VNC8</accession>
<reference evidence="1 2" key="1">
    <citation type="journal article" date="2018" name="Mol. Biol. Evol.">
        <title>Broad Genomic Sampling Reveals a Smut Pathogenic Ancestry of the Fungal Clade Ustilaginomycotina.</title>
        <authorList>
            <person name="Kijpornyongpan T."/>
            <person name="Mondo S.J."/>
            <person name="Barry K."/>
            <person name="Sandor L."/>
            <person name="Lee J."/>
            <person name="Lipzen A."/>
            <person name="Pangilinan J."/>
            <person name="LaButti K."/>
            <person name="Hainaut M."/>
            <person name="Henrissat B."/>
            <person name="Grigoriev I.V."/>
            <person name="Spatafora J.W."/>
            <person name="Aime M.C."/>
        </authorList>
    </citation>
    <scope>NUCLEOTIDE SEQUENCE [LARGE SCALE GENOMIC DNA]</scope>
    <source>
        <strain evidence="1 2">MCA 4658</strain>
    </source>
</reference>
<protein>
    <submittedName>
        <fullName evidence="1">Uncharacterized protein</fullName>
    </submittedName>
</protein>
<dbReference type="EMBL" id="KZ819491">
    <property type="protein sequence ID" value="PWN39139.1"/>
    <property type="molecule type" value="Genomic_DNA"/>
</dbReference>
<evidence type="ECO:0000313" key="2">
    <source>
        <dbReference type="Proteomes" id="UP000245783"/>
    </source>
</evidence>
<proteinExistence type="predicted"/>
<dbReference type="AlphaFoldDB" id="A0A316VNC8"/>
<dbReference type="Proteomes" id="UP000245783">
    <property type="component" value="Unassembled WGS sequence"/>
</dbReference>
<organism evidence="1 2">
    <name type="scientific">Ceraceosorus guamensis</name>
    <dbReference type="NCBI Taxonomy" id="1522189"/>
    <lineage>
        <taxon>Eukaryota</taxon>
        <taxon>Fungi</taxon>
        <taxon>Dikarya</taxon>
        <taxon>Basidiomycota</taxon>
        <taxon>Ustilaginomycotina</taxon>
        <taxon>Exobasidiomycetes</taxon>
        <taxon>Ceraceosorales</taxon>
        <taxon>Ceraceosoraceae</taxon>
        <taxon>Ceraceosorus</taxon>
    </lineage>
</organism>
<dbReference type="RefSeq" id="XP_025366299.1">
    <property type="nucleotide sequence ID" value="XM_025517382.1"/>
</dbReference>
<dbReference type="GeneID" id="37039252"/>
<sequence length="92" mass="9934">MFQGHQDSAEGQCKCRVPHMCCDASSGADQVYRRSAPACCPEYTPIFCLCELHTSMLLLAAPSCSEILSIGICALGSLAAVCGWREYESVRV</sequence>
<dbReference type="InParanoid" id="A0A316VNC8"/>
<evidence type="ECO:0000313" key="1">
    <source>
        <dbReference type="EMBL" id="PWN39139.1"/>
    </source>
</evidence>
<name>A0A316VNC8_9BASI</name>